<reference evidence="2 3" key="1">
    <citation type="submission" date="2020-02" db="EMBL/GenBank/DDBJ databases">
        <authorList>
            <person name="Zheng R.K."/>
            <person name="Sun C.M."/>
        </authorList>
    </citation>
    <scope>NUCLEOTIDE SEQUENCE [LARGE SCALE GENOMIC DNA]</scope>
    <source>
        <strain evidence="3">rifampicinis</strain>
    </source>
</reference>
<dbReference type="SUPFAM" id="SSF52540">
    <property type="entry name" value="P-loop containing nucleoside triphosphate hydrolases"/>
    <property type="match status" value="1"/>
</dbReference>
<dbReference type="AlphaFoldDB" id="A0A7S8EBA4"/>
<dbReference type="PANTHER" id="PTHR13696:SF99">
    <property type="entry name" value="COBYRINIC ACID AC-DIAMIDE SYNTHASE"/>
    <property type="match status" value="1"/>
</dbReference>
<dbReference type="Gene3D" id="3.40.50.300">
    <property type="entry name" value="P-loop containing nucleotide triphosphate hydrolases"/>
    <property type="match status" value="1"/>
</dbReference>
<evidence type="ECO:0000313" key="3">
    <source>
        <dbReference type="Proteomes" id="UP000594468"/>
    </source>
</evidence>
<name>A0A7S8EBA4_9CHLR</name>
<dbReference type="EMBL" id="CP062983">
    <property type="protein sequence ID" value="QPC83795.1"/>
    <property type="molecule type" value="Genomic_DNA"/>
</dbReference>
<dbReference type="InterPro" id="IPR050678">
    <property type="entry name" value="DNA_Partitioning_ATPase"/>
</dbReference>
<dbReference type="PANTHER" id="PTHR13696">
    <property type="entry name" value="P-LOOP CONTAINING NUCLEOSIDE TRIPHOSPHATE HYDROLASE"/>
    <property type="match status" value="1"/>
</dbReference>
<dbReference type="InterPro" id="IPR027417">
    <property type="entry name" value="P-loop_NTPase"/>
</dbReference>
<dbReference type="KEGG" id="pmet:G4Y79_05290"/>
<accession>A0A7S8EBA4</accession>
<dbReference type="InterPro" id="IPR025669">
    <property type="entry name" value="AAA_dom"/>
</dbReference>
<protein>
    <submittedName>
        <fullName evidence="2">ParA family protein</fullName>
    </submittedName>
</protein>
<sequence>MSLIEAVLNTIIIAVLGRKGGIGKTTIATNLAAALARQGFRVALIETDGQGDSTFSVGMSYANDFYSLIMDDAEWSDVLQPVPDAFAGDGLDLWILRAHDAQLNVERNPDTSIRIVERIEELKGFYDYVIIDAGPNLAETHIGLYYAASHIILPTLVESKSIQSVQRMFTYLDQARSASELPVAEVLGIQPNRFDARHRIQHRLLGYISGMYERQAPILEPIQNLAVWEYASTEQVSIYQMAGSHAGRARKQFQPLVAAAIALQNASAERVAV</sequence>
<dbReference type="CDD" id="cd02042">
    <property type="entry name" value="ParAB_family"/>
    <property type="match status" value="1"/>
</dbReference>
<dbReference type="RefSeq" id="WP_195171859.1">
    <property type="nucleotide sequence ID" value="NZ_CP062983.1"/>
</dbReference>
<organism evidence="2 3">
    <name type="scientific">Phototrophicus methaneseepsis</name>
    <dbReference type="NCBI Taxonomy" id="2710758"/>
    <lineage>
        <taxon>Bacteria</taxon>
        <taxon>Bacillati</taxon>
        <taxon>Chloroflexota</taxon>
        <taxon>Candidatus Thermofontia</taxon>
        <taxon>Phototrophicales</taxon>
        <taxon>Phototrophicaceae</taxon>
        <taxon>Phototrophicus</taxon>
    </lineage>
</organism>
<feature type="domain" description="AAA" evidence="1">
    <location>
        <begin position="12"/>
        <end position="177"/>
    </location>
</feature>
<dbReference type="Pfam" id="PF13614">
    <property type="entry name" value="AAA_31"/>
    <property type="match status" value="1"/>
</dbReference>
<keyword evidence="3" id="KW-1185">Reference proteome</keyword>
<evidence type="ECO:0000313" key="2">
    <source>
        <dbReference type="EMBL" id="QPC83795.1"/>
    </source>
</evidence>
<gene>
    <name evidence="2" type="ORF">G4Y79_05290</name>
</gene>
<evidence type="ECO:0000259" key="1">
    <source>
        <dbReference type="Pfam" id="PF13614"/>
    </source>
</evidence>
<proteinExistence type="predicted"/>
<dbReference type="Proteomes" id="UP000594468">
    <property type="component" value="Chromosome"/>
</dbReference>